<keyword evidence="3 4" id="KW-0413">Isomerase</keyword>
<dbReference type="Pfam" id="PF00160">
    <property type="entry name" value="Pro_isomerase"/>
    <property type="match status" value="1"/>
</dbReference>
<keyword evidence="4" id="KW-0732">Signal</keyword>
<protein>
    <recommendedName>
        <fullName evidence="4">Peptidyl-prolyl cis-trans isomerase</fullName>
        <shortName evidence="4">PPIase</shortName>
        <ecNumber evidence="4">5.2.1.8</ecNumber>
    </recommendedName>
</protein>
<comment type="caution">
    <text evidence="6">The sequence shown here is derived from an EMBL/GenBank/DDBJ whole genome shotgun (WGS) entry which is preliminary data.</text>
</comment>
<dbReference type="EMBL" id="ARXR01000019">
    <property type="protein sequence ID" value="MBF5053646.1"/>
    <property type="molecule type" value="Genomic_DNA"/>
</dbReference>
<keyword evidence="7" id="KW-1185">Reference proteome</keyword>
<dbReference type="Proteomes" id="UP000644441">
    <property type="component" value="Unassembled WGS sequence"/>
</dbReference>
<dbReference type="InterPro" id="IPR044665">
    <property type="entry name" value="E_coli_cyclophilin_A-like"/>
</dbReference>
<proteinExistence type="inferred from homology"/>
<dbReference type="PROSITE" id="PS00170">
    <property type="entry name" value="CSA_PPIASE_1"/>
    <property type="match status" value="1"/>
</dbReference>
<dbReference type="GO" id="GO:0016853">
    <property type="term" value="F:isomerase activity"/>
    <property type="evidence" value="ECO:0007669"/>
    <property type="project" value="UniProtKB-KW"/>
</dbReference>
<evidence type="ECO:0000259" key="5">
    <source>
        <dbReference type="PROSITE" id="PS50072"/>
    </source>
</evidence>
<dbReference type="Gene3D" id="2.40.100.10">
    <property type="entry name" value="Cyclophilin-like"/>
    <property type="match status" value="1"/>
</dbReference>
<dbReference type="EC" id="5.2.1.8" evidence="4"/>
<comment type="function">
    <text evidence="4">PPIases accelerate the folding of proteins. It catalyzes the cis-trans isomerization of proline imidic peptide bonds in oligopeptides.</text>
</comment>
<dbReference type="CDD" id="cd01920">
    <property type="entry name" value="cyclophilin_EcCYP_like"/>
    <property type="match status" value="1"/>
</dbReference>
<evidence type="ECO:0000256" key="1">
    <source>
        <dbReference type="ARBA" id="ARBA00007365"/>
    </source>
</evidence>
<dbReference type="PROSITE" id="PS50072">
    <property type="entry name" value="CSA_PPIASE_2"/>
    <property type="match status" value="1"/>
</dbReference>
<accession>A0ABS0AJH6</accession>
<dbReference type="InterPro" id="IPR002130">
    <property type="entry name" value="Cyclophilin-type_PPIase_dom"/>
</dbReference>
<evidence type="ECO:0000256" key="3">
    <source>
        <dbReference type="ARBA" id="ARBA00023235"/>
    </source>
</evidence>
<comment type="catalytic activity">
    <reaction evidence="4">
        <text>[protein]-peptidylproline (omega=180) = [protein]-peptidylproline (omega=0)</text>
        <dbReference type="Rhea" id="RHEA:16237"/>
        <dbReference type="Rhea" id="RHEA-COMP:10747"/>
        <dbReference type="Rhea" id="RHEA-COMP:10748"/>
        <dbReference type="ChEBI" id="CHEBI:83833"/>
        <dbReference type="ChEBI" id="CHEBI:83834"/>
        <dbReference type="EC" id="5.2.1.8"/>
    </reaction>
</comment>
<dbReference type="InterPro" id="IPR020892">
    <property type="entry name" value="Cyclophilin-type_PPIase_CS"/>
</dbReference>
<dbReference type="SUPFAM" id="SSF50891">
    <property type="entry name" value="Cyclophilin-like"/>
    <property type="match status" value="1"/>
</dbReference>
<evidence type="ECO:0000256" key="4">
    <source>
        <dbReference type="RuleBase" id="RU363019"/>
    </source>
</evidence>
<feature type="domain" description="PPIase cyclophilin-type" evidence="5">
    <location>
        <begin position="29"/>
        <end position="191"/>
    </location>
</feature>
<name>A0ABS0AJH6_9GAMM</name>
<feature type="chain" id="PRO_5044950239" description="Peptidyl-prolyl cis-trans isomerase" evidence="4">
    <location>
        <begin position="18"/>
        <end position="195"/>
    </location>
</feature>
<organism evidence="6 7">
    <name type="scientific">Alloalcanivorax venustensis ISO4</name>
    <dbReference type="NCBI Taxonomy" id="1177184"/>
    <lineage>
        <taxon>Bacteria</taxon>
        <taxon>Pseudomonadati</taxon>
        <taxon>Pseudomonadota</taxon>
        <taxon>Gammaproteobacteria</taxon>
        <taxon>Oceanospirillales</taxon>
        <taxon>Alcanivoracaceae</taxon>
        <taxon>Alloalcanivorax</taxon>
    </lineage>
</organism>
<feature type="signal peptide" evidence="4">
    <location>
        <begin position="1"/>
        <end position="17"/>
    </location>
</feature>
<dbReference type="RefSeq" id="WP_194856295.1">
    <property type="nucleotide sequence ID" value="NZ_ARXR01000019.1"/>
</dbReference>
<dbReference type="InterPro" id="IPR029000">
    <property type="entry name" value="Cyclophilin-like_dom_sf"/>
</dbReference>
<evidence type="ECO:0000313" key="6">
    <source>
        <dbReference type="EMBL" id="MBF5053646.1"/>
    </source>
</evidence>
<reference evidence="6 7" key="1">
    <citation type="submission" date="2012-09" db="EMBL/GenBank/DDBJ databases">
        <title>Genome Sequence of alkane-degrading Bacterium Alcanivorax venustensis ISO4.</title>
        <authorList>
            <person name="Lai Q."/>
            <person name="Shao Z."/>
        </authorList>
    </citation>
    <scope>NUCLEOTIDE SEQUENCE [LARGE SCALE GENOMIC DNA]</scope>
    <source>
        <strain evidence="6 7">ISO4</strain>
    </source>
</reference>
<evidence type="ECO:0000313" key="7">
    <source>
        <dbReference type="Proteomes" id="UP000644441"/>
    </source>
</evidence>
<gene>
    <name evidence="6" type="ORF">ISO4_02248</name>
</gene>
<comment type="similarity">
    <text evidence="1 4">Belongs to the cyclophilin-type PPIase family.</text>
</comment>
<keyword evidence="2 4" id="KW-0697">Rotamase</keyword>
<dbReference type="PRINTS" id="PR00153">
    <property type="entry name" value="CSAPPISMRASE"/>
</dbReference>
<sequence>MRWLLPLLALLPALALAEGPRVTLNTSQGEIVIELNQEQAPATTANFLEYVDAGFYDGTVFHRVIRGFMIQGGGFTLDGERNGLQQKKTRAPIRNEADNGLENRRGTIAMARTGNPHSATAQFFINLVDNRSLNHSGKTPRGWGYTVFGEVVEGMDTVDRIAGVATGSQRLNGQPARDVPKEPVVIETARRADNP</sequence>
<dbReference type="PANTHER" id="PTHR43246">
    <property type="entry name" value="PEPTIDYL-PROLYL CIS-TRANS ISOMERASE CYP38, CHLOROPLASTIC"/>
    <property type="match status" value="1"/>
</dbReference>
<evidence type="ECO:0000256" key="2">
    <source>
        <dbReference type="ARBA" id="ARBA00023110"/>
    </source>
</evidence>